<keyword evidence="2" id="KW-1185">Reference proteome</keyword>
<dbReference type="KEGG" id="mstr:EGN60_01420"/>
<gene>
    <name evidence="1" type="ORF">EGN60_01420</name>
</gene>
<sequence>MAIYTKKSRLVKTLVSIGAIGVVSVAAASAIYTTRTRVGRSSALKAFERNSTPKLNTEEVITEDKNNSNTDSNLVKKINLEEQVVTKLIFKDSADEKEKFTAEIISKKGEDKEIDAVAYIPSLWIYDKEKQKLDKPKVVLGQENIIWIKKNLYQKKQLLKLFLMTKFIKLIDLEQKMEKFQKFHNIVLLVLNLQKMITKLF</sequence>
<accession>A0A3G8LG59</accession>
<evidence type="ECO:0000313" key="1">
    <source>
        <dbReference type="EMBL" id="AZG68626.1"/>
    </source>
</evidence>
<dbReference type="RefSeq" id="WP_124724321.1">
    <property type="nucleotide sequence ID" value="NZ_CP034044.1"/>
</dbReference>
<dbReference type="EMBL" id="CP034044">
    <property type="protein sequence ID" value="AZG68626.1"/>
    <property type="molecule type" value="Genomic_DNA"/>
</dbReference>
<dbReference type="AlphaFoldDB" id="A0A3G8LG59"/>
<dbReference type="Proteomes" id="UP000275883">
    <property type="component" value="Chromosome"/>
</dbReference>
<evidence type="ECO:0000313" key="2">
    <source>
        <dbReference type="Proteomes" id="UP000275883"/>
    </source>
</evidence>
<reference evidence="1 2" key="1">
    <citation type="submission" date="2018-11" db="EMBL/GenBank/DDBJ databases">
        <title>Genome sequence of Mycoplasma struthionis sp. nov.</title>
        <authorList>
            <person name="Spergser J."/>
        </authorList>
    </citation>
    <scope>NUCLEOTIDE SEQUENCE [LARGE SCALE GENOMIC DNA]</scope>
    <source>
        <strain evidence="1 2">237IA</strain>
    </source>
</reference>
<name>A0A3G8LG59_9MOLU</name>
<proteinExistence type="predicted"/>
<organism evidence="1 2">
    <name type="scientific">Mycoplasma struthionis</name>
    <dbReference type="NCBI Taxonomy" id="538220"/>
    <lineage>
        <taxon>Bacteria</taxon>
        <taxon>Bacillati</taxon>
        <taxon>Mycoplasmatota</taxon>
        <taxon>Mollicutes</taxon>
        <taxon>Mycoplasmataceae</taxon>
        <taxon>Mycoplasma</taxon>
    </lineage>
</organism>
<protein>
    <submittedName>
        <fullName evidence="1">Uncharacterized protein</fullName>
    </submittedName>
</protein>